<name>A0A117QB66_STRCK</name>
<keyword evidence="3" id="KW-1185">Reference proteome</keyword>
<comment type="caution">
    <text evidence="2">The sequence shown here is derived from an EMBL/GenBank/DDBJ whole genome shotgun (WGS) entry which is preliminary data.</text>
</comment>
<dbReference type="Proteomes" id="UP000053398">
    <property type="component" value="Unassembled WGS sequence"/>
</dbReference>
<proteinExistence type="predicted"/>
<dbReference type="RefSeq" id="WP_059265638.1">
    <property type="nucleotide sequence ID" value="NZ_KQ948365.1"/>
</dbReference>
<dbReference type="AlphaFoldDB" id="A0A117QB66"/>
<accession>A0A117QB66</accession>
<sequence>MFYRMWAQLVPGHFGLVLAGQSGKMERVLDRPALASLKSGHDRRSGESEDRAQNRDVQELADSREAQAGVEHLDGGGARPMAKPDRNPFAQQLAIPFPADVDERVDAGQLATAPSSSSASSCAVAAGRGAGAIAPLPEW</sequence>
<evidence type="ECO:0000256" key="1">
    <source>
        <dbReference type="SAM" id="MobiDB-lite"/>
    </source>
</evidence>
<dbReference type="EMBL" id="LMWP01000042">
    <property type="protein sequence ID" value="KUN18641.1"/>
    <property type="molecule type" value="Genomic_DNA"/>
</dbReference>
<reference evidence="2 3" key="1">
    <citation type="submission" date="2015-10" db="EMBL/GenBank/DDBJ databases">
        <title>Draft genome sequence of Streptomyces corchorusii DSM 40340, type strain for the species Streptomyces corchorusii.</title>
        <authorList>
            <person name="Ruckert C."/>
            <person name="Winkler A."/>
            <person name="Kalinowski J."/>
            <person name="Kampfer P."/>
            <person name="Glaeser S."/>
        </authorList>
    </citation>
    <scope>NUCLEOTIDE SEQUENCE [LARGE SCALE GENOMIC DNA]</scope>
    <source>
        <strain evidence="2 3">DSM 40340</strain>
    </source>
</reference>
<evidence type="ECO:0000313" key="3">
    <source>
        <dbReference type="Proteomes" id="UP000053398"/>
    </source>
</evidence>
<feature type="compositionally biased region" description="Low complexity" evidence="1">
    <location>
        <begin position="111"/>
        <end position="127"/>
    </location>
</feature>
<evidence type="ECO:0000313" key="2">
    <source>
        <dbReference type="EMBL" id="KUN18641.1"/>
    </source>
</evidence>
<organism evidence="2 3">
    <name type="scientific">Streptomyces corchorusii</name>
    <name type="common">Streptomyces chibaensis</name>
    <dbReference type="NCBI Taxonomy" id="1903"/>
    <lineage>
        <taxon>Bacteria</taxon>
        <taxon>Bacillati</taxon>
        <taxon>Actinomycetota</taxon>
        <taxon>Actinomycetes</taxon>
        <taxon>Kitasatosporales</taxon>
        <taxon>Streptomycetaceae</taxon>
        <taxon>Streptomyces</taxon>
    </lineage>
</organism>
<feature type="region of interest" description="Disordered" evidence="1">
    <location>
        <begin position="106"/>
        <end position="127"/>
    </location>
</feature>
<protein>
    <submittedName>
        <fullName evidence="2">Uncharacterized protein</fullName>
    </submittedName>
</protein>
<gene>
    <name evidence="2" type="ORF">AQJ11_33120</name>
</gene>
<feature type="region of interest" description="Disordered" evidence="1">
    <location>
        <begin position="34"/>
        <end position="90"/>
    </location>
</feature>
<feature type="compositionally biased region" description="Basic and acidic residues" evidence="1">
    <location>
        <begin position="39"/>
        <end position="65"/>
    </location>
</feature>